<proteinExistence type="predicted"/>
<reference evidence="1" key="1">
    <citation type="journal article" date="2012" name="Proc. Natl. Acad. Sci. U.S.A.">
        <title>Antigenic diversity is generated by distinct evolutionary mechanisms in African trypanosome species.</title>
        <authorList>
            <person name="Jackson A.P."/>
            <person name="Berry A."/>
            <person name="Aslett M."/>
            <person name="Allison H.C."/>
            <person name="Burton P."/>
            <person name="Vavrova-Anderson J."/>
            <person name="Brown R."/>
            <person name="Browne H."/>
            <person name="Corton N."/>
            <person name="Hauser H."/>
            <person name="Gamble J."/>
            <person name="Gilderthorp R."/>
            <person name="Marcello L."/>
            <person name="McQuillan J."/>
            <person name="Otto T.D."/>
            <person name="Quail M.A."/>
            <person name="Sanders M.J."/>
            <person name="van Tonder A."/>
            <person name="Ginger M.L."/>
            <person name="Field M.C."/>
            <person name="Barry J.D."/>
            <person name="Hertz-Fowler C."/>
            <person name="Berriman M."/>
        </authorList>
    </citation>
    <scope>NUCLEOTIDE SEQUENCE</scope>
    <source>
        <strain evidence="1">Y486</strain>
    </source>
</reference>
<accession>G0UAW6</accession>
<evidence type="ECO:0000313" key="1">
    <source>
        <dbReference type="EMBL" id="CCC52953.1"/>
    </source>
</evidence>
<name>G0UAW6_TRYVY</name>
<organism evidence="1">
    <name type="scientific">Trypanosoma vivax (strain Y486)</name>
    <dbReference type="NCBI Taxonomy" id="1055687"/>
    <lineage>
        <taxon>Eukaryota</taxon>
        <taxon>Discoba</taxon>
        <taxon>Euglenozoa</taxon>
        <taxon>Kinetoplastea</taxon>
        <taxon>Metakinetoplastina</taxon>
        <taxon>Trypanosomatida</taxon>
        <taxon>Trypanosomatidae</taxon>
        <taxon>Trypanosoma</taxon>
        <taxon>Duttonella</taxon>
    </lineage>
</organism>
<gene>
    <name evidence="1" type="ORF">TVY486_1104370</name>
</gene>
<sequence>MRVRAAICLCSLLSPLELRLLYLSSAFAHSFPFLSFLFCCATVIGIVAFVTTVPCVDEIQNDSDVTFIASVQCDWRRHLITENSRRVQFRVLTTRIFHCWWNIKC</sequence>
<dbReference type="EMBL" id="HE573027">
    <property type="protein sequence ID" value="CCC52953.1"/>
    <property type="molecule type" value="Genomic_DNA"/>
</dbReference>
<protein>
    <submittedName>
        <fullName evidence="1">Uncharacterized protein</fullName>
    </submittedName>
</protein>
<dbReference type="AlphaFoldDB" id="G0UAW6"/>
<dbReference type="VEuPathDB" id="TriTrypDB:TvY486_1104370"/>